<comment type="similarity">
    <text evidence="2 6">Belongs to the plant self-incompatibility (S1) protein family.</text>
</comment>
<reference evidence="8" key="2">
    <citation type="submission" date="2023-02" db="EMBL/GenBank/DDBJ databases">
        <authorList>
            <person name="Swenson N.G."/>
            <person name="Wegrzyn J.L."/>
            <person name="Mcevoy S.L."/>
        </authorList>
    </citation>
    <scope>NUCLEOTIDE SEQUENCE</scope>
    <source>
        <strain evidence="8">91603</strain>
        <tissue evidence="8">Leaf</tissue>
    </source>
</reference>
<evidence type="ECO:0000256" key="6">
    <source>
        <dbReference type="RuleBase" id="RU367044"/>
    </source>
</evidence>
<name>A0AAD5JAF0_ACENE</name>
<evidence type="ECO:0000313" key="9">
    <source>
        <dbReference type="Proteomes" id="UP001064489"/>
    </source>
</evidence>
<feature type="chain" id="PRO_5041782800" description="S-protein homolog" evidence="6">
    <location>
        <begin position="26"/>
        <end position="173"/>
    </location>
</feature>
<evidence type="ECO:0000256" key="1">
    <source>
        <dbReference type="ARBA" id="ARBA00004613"/>
    </source>
</evidence>
<accession>A0AAD5JAF0</accession>
<evidence type="ECO:0000256" key="3">
    <source>
        <dbReference type="ARBA" id="ARBA00022471"/>
    </source>
</evidence>
<evidence type="ECO:0000256" key="5">
    <source>
        <dbReference type="ARBA" id="ARBA00022729"/>
    </source>
</evidence>
<comment type="subcellular location">
    <subcellularLocation>
        <location evidence="1 6">Secreted</location>
    </subcellularLocation>
</comment>
<dbReference type="PANTHER" id="PTHR31232:SF156">
    <property type="entry name" value="PLANT SELF-INCOMPATIBILITY PROTEIN S1 FAMILY-RELATED"/>
    <property type="match status" value="1"/>
</dbReference>
<sequence>MDLGLTFKSFLVILVMTSICKATMGFHFSGKTTIVIENSFHSNANYLYLHCSSKDNNIGEHWLAAGQTIMWSFRENAFSTTLYHCYAQWGNKIKRFNAYEFHGTTKSCCPDQGRVTWYLGDSGLRAVQTVPKNNSPAIELINLNWDDHRLSTTLRPKHKSHNKNVDELPQAPV</sequence>
<dbReference type="AlphaFoldDB" id="A0AAD5JAF0"/>
<feature type="signal peptide" evidence="6">
    <location>
        <begin position="1"/>
        <end position="25"/>
    </location>
</feature>
<evidence type="ECO:0000313" key="8">
    <source>
        <dbReference type="EMBL" id="KAI9192245.1"/>
    </source>
</evidence>
<feature type="region of interest" description="Disordered" evidence="7">
    <location>
        <begin position="154"/>
        <end position="173"/>
    </location>
</feature>
<dbReference type="GO" id="GO:0005576">
    <property type="term" value="C:extracellular region"/>
    <property type="evidence" value="ECO:0007669"/>
    <property type="project" value="UniProtKB-SubCell"/>
</dbReference>
<evidence type="ECO:0000256" key="2">
    <source>
        <dbReference type="ARBA" id="ARBA00005581"/>
    </source>
</evidence>
<proteinExistence type="inferred from homology"/>
<evidence type="ECO:0000256" key="4">
    <source>
        <dbReference type="ARBA" id="ARBA00022525"/>
    </source>
</evidence>
<keyword evidence="5 6" id="KW-0732">Signal</keyword>
<dbReference type="GO" id="GO:0060320">
    <property type="term" value="P:rejection of self pollen"/>
    <property type="evidence" value="ECO:0007669"/>
    <property type="project" value="UniProtKB-KW"/>
</dbReference>
<dbReference type="Pfam" id="PF05938">
    <property type="entry name" value="Self-incomp_S1"/>
    <property type="match status" value="1"/>
</dbReference>
<comment type="caution">
    <text evidence="8">The sequence shown here is derived from an EMBL/GenBank/DDBJ whole genome shotgun (WGS) entry which is preliminary data.</text>
</comment>
<evidence type="ECO:0000256" key="7">
    <source>
        <dbReference type="SAM" id="MobiDB-lite"/>
    </source>
</evidence>
<gene>
    <name evidence="8" type="ORF">LWI28_019929</name>
</gene>
<organism evidence="8 9">
    <name type="scientific">Acer negundo</name>
    <name type="common">Box elder</name>
    <dbReference type="NCBI Taxonomy" id="4023"/>
    <lineage>
        <taxon>Eukaryota</taxon>
        <taxon>Viridiplantae</taxon>
        <taxon>Streptophyta</taxon>
        <taxon>Embryophyta</taxon>
        <taxon>Tracheophyta</taxon>
        <taxon>Spermatophyta</taxon>
        <taxon>Magnoliopsida</taxon>
        <taxon>eudicotyledons</taxon>
        <taxon>Gunneridae</taxon>
        <taxon>Pentapetalae</taxon>
        <taxon>rosids</taxon>
        <taxon>malvids</taxon>
        <taxon>Sapindales</taxon>
        <taxon>Sapindaceae</taxon>
        <taxon>Hippocastanoideae</taxon>
        <taxon>Acereae</taxon>
        <taxon>Acer</taxon>
    </lineage>
</organism>
<dbReference type="PANTHER" id="PTHR31232">
    <property type="match status" value="1"/>
</dbReference>
<protein>
    <recommendedName>
        <fullName evidence="6">S-protein homolog</fullName>
    </recommendedName>
</protein>
<reference evidence="8" key="1">
    <citation type="journal article" date="2022" name="Plant J.">
        <title>Strategies of tolerance reflected in two North American maple genomes.</title>
        <authorList>
            <person name="McEvoy S.L."/>
            <person name="Sezen U.U."/>
            <person name="Trouern-Trend A."/>
            <person name="McMahon S.M."/>
            <person name="Schaberg P.G."/>
            <person name="Yang J."/>
            <person name="Wegrzyn J.L."/>
            <person name="Swenson N.G."/>
        </authorList>
    </citation>
    <scope>NUCLEOTIDE SEQUENCE</scope>
    <source>
        <strain evidence="8">91603</strain>
    </source>
</reference>
<dbReference type="EMBL" id="JAJSOW010000004">
    <property type="protein sequence ID" value="KAI9192245.1"/>
    <property type="molecule type" value="Genomic_DNA"/>
</dbReference>
<keyword evidence="9" id="KW-1185">Reference proteome</keyword>
<dbReference type="Proteomes" id="UP001064489">
    <property type="component" value="Chromosome 6"/>
</dbReference>
<keyword evidence="4 6" id="KW-0964">Secreted</keyword>
<dbReference type="InterPro" id="IPR010264">
    <property type="entry name" value="Self-incomp_S1"/>
</dbReference>
<keyword evidence="3 6" id="KW-0713">Self-incompatibility</keyword>